<organism evidence="6 7">
    <name type="scientific">Sorghum bicolor</name>
    <name type="common">Sorghum</name>
    <name type="synonym">Sorghum vulgare</name>
    <dbReference type="NCBI Taxonomy" id="4558"/>
    <lineage>
        <taxon>Eukaryota</taxon>
        <taxon>Viridiplantae</taxon>
        <taxon>Streptophyta</taxon>
        <taxon>Embryophyta</taxon>
        <taxon>Tracheophyta</taxon>
        <taxon>Spermatophyta</taxon>
        <taxon>Magnoliopsida</taxon>
        <taxon>Liliopsida</taxon>
        <taxon>Poales</taxon>
        <taxon>Poaceae</taxon>
        <taxon>PACMAD clade</taxon>
        <taxon>Panicoideae</taxon>
        <taxon>Andropogonodae</taxon>
        <taxon>Andropogoneae</taxon>
        <taxon>Sorghinae</taxon>
        <taxon>Sorghum</taxon>
    </lineage>
</organism>
<dbReference type="Gramene" id="OQU90455">
    <property type="protein sequence ID" value="OQU90455"/>
    <property type="gene ID" value="SORBI_3002G412001"/>
</dbReference>
<dbReference type="Pfam" id="PF21032">
    <property type="entry name" value="PROPPIN"/>
    <property type="match status" value="1"/>
</dbReference>
<dbReference type="Proteomes" id="UP000000768">
    <property type="component" value="Chromosome 2"/>
</dbReference>
<reference evidence="6 7" key="1">
    <citation type="journal article" date="2009" name="Nature">
        <title>The Sorghum bicolor genome and the diversification of grasses.</title>
        <authorList>
            <person name="Paterson A.H."/>
            <person name="Bowers J.E."/>
            <person name="Bruggmann R."/>
            <person name="Dubchak I."/>
            <person name="Grimwood J."/>
            <person name="Gundlach H."/>
            <person name="Haberer G."/>
            <person name="Hellsten U."/>
            <person name="Mitros T."/>
            <person name="Poliakov A."/>
            <person name="Schmutz J."/>
            <person name="Spannagl M."/>
            <person name="Tang H."/>
            <person name="Wang X."/>
            <person name="Wicker T."/>
            <person name="Bharti A.K."/>
            <person name="Chapman J."/>
            <person name="Feltus F.A."/>
            <person name="Gowik U."/>
            <person name="Grigoriev I.V."/>
            <person name="Lyons E."/>
            <person name="Maher C.A."/>
            <person name="Martis M."/>
            <person name="Narechania A."/>
            <person name="Otillar R.P."/>
            <person name="Penning B.W."/>
            <person name="Salamov A.A."/>
            <person name="Wang Y."/>
            <person name="Zhang L."/>
            <person name="Carpita N.C."/>
            <person name="Freeling M."/>
            <person name="Gingle A.R."/>
            <person name="Hash C.T."/>
            <person name="Keller B."/>
            <person name="Klein P."/>
            <person name="Kresovich S."/>
            <person name="McCann M.C."/>
            <person name="Ming R."/>
            <person name="Peterson D.G."/>
            <person name="Mehboob-ur-Rahman"/>
            <person name="Ware D."/>
            <person name="Westhoff P."/>
            <person name="Mayer K.F."/>
            <person name="Messing J."/>
            <person name="Rokhsar D.S."/>
        </authorList>
    </citation>
    <scope>NUCLEOTIDE SEQUENCE [LARGE SCALE GENOMIC DNA]</scope>
    <source>
        <strain evidence="7">cv. BTx623</strain>
    </source>
</reference>
<accession>A0A1W0W806</accession>
<dbReference type="STRING" id="4558.A0A1W0W806"/>
<dbReference type="GO" id="GO:0044804">
    <property type="term" value="P:nucleophagy"/>
    <property type="evidence" value="ECO:0000318"/>
    <property type="project" value="GO_Central"/>
</dbReference>
<dbReference type="GO" id="GO:0061723">
    <property type="term" value="P:glycophagy"/>
    <property type="evidence" value="ECO:0000318"/>
    <property type="project" value="GO_Central"/>
</dbReference>
<keyword evidence="2" id="KW-0853">WD repeat</keyword>
<dbReference type="GO" id="GO:0030674">
    <property type="term" value="F:protein-macromolecule adaptor activity"/>
    <property type="evidence" value="ECO:0000318"/>
    <property type="project" value="GO_Central"/>
</dbReference>
<feature type="compositionally biased region" description="Polar residues" evidence="5">
    <location>
        <begin position="311"/>
        <end position="320"/>
    </location>
</feature>
<reference evidence="7" key="2">
    <citation type="journal article" date="2018" name="Plant J.">
        <title>The Sorghum bicolor reference genome: improved assembly, gene annotations, a transcriptome atlas, and signatures of genome organization.</title>
        <authorList>
            <person name="McCormick R.F."/>
            <person name="Truong S.K."/>
            <person name="Sreedasyam A."/>
            <person name="Jenkins J."/>
            <person name="Shu S."/>
            <person name="Sims D."/>
            <person name="Kennedy M."/>
            <person name="Amirebrahimi M."/>
            <person name="Weers B.D."/>
            <person name="McKinley B."/>
            <person name="Mattison A."/>
            <person name="Morishige D.T."/>
            <person name="Grimwood J."/>
            <person name="Schmutz J."/>
            <person name="Mullet J.E."/>
        </authorList>
    </citation>
    <scope>NUCLEOTIDE SEQUENCE [LARGE SCALE GENOMIC DNA]</scope>
    <source>
        <strain evidence="7">cv. BTx623</strain>
    </source>
</reference>
<gene>
    <name evidence="6" type="ORF">SORBI_3002G412001</name>
</gene>
<name>A0A1W0W806_SORBI</name>
<dbReference type="Gene3D" id="2.130.10.10">
    <property type="entry name" value="YVTN repeat-like/Quinoprotein amine dehydrogenase"/>
    <property type="match status" value="1"/>
</dbReference>
<dbReference type="InterPro" id="IPR048720">
    <property type="entry name" value="PROPPIN"/>
</dbReference>
<dbReference type="SUPFAM" id="SSF50978">
    <property type="entry name" value="WD40 repeat-like"/>
    <property type="match status" value="1"/>
</dbReference>
<dbReference type="EMBL" id="CM000761">
    <property type="protein sequence ID" value="OQU90455.1"/>
    <property type="molecule type" value="Genomic_DNA"/>
</dbReference>
<dbReference type="InterPro" id="IPR015943">
    <property type="entry name" value="WD40/YVTN_repeat-like_dom_sf"/>
</dbReference>
<dbReference type="SMART" id="SM00320">
    <property type="entry name" value="WD40"/>
    <property type="match status" value="3"/>
</dbReference>
<evidence type="ECO:0000256" key="2">
    <source>
        <dbReference type="ARBA" id="ARBA00022574"/>
    </source>
</evidence>
<dbReference type="GO" id="GO:0005829">
    <property type="term" value="C:cytosol"/>
    <property type="evidence" value="ECO:0000318"/>
    <property type="project" value="GO_Central"/>
</dbReference>
<evidence type="ECO:0000313" key="7">
    <source>
        <dbReference type="Proteomes" id="UP000000768"/>
    </source>
</evidence>
<dbReference type="GO" id="GO:0000422">
    <property type="term" value="P:autophagy of mitochondrion"/>
    <property type="evidence" value="ECO:0000318"/>
    <property type="project" value="GO_Central"/>
</dbReference>
<dbReference type="GO" id="GO:0080025">
    <property type="term" value="F:phosphatidylinositol-3,5-bisphosphate binding"/>
    <property type="evidence" value="ECO:0000318"/>
    <property type="project" value="GO_Central"/>
</dbReference>
<keyword evidence="3" id="KW-0677">Repeat</keyword>
<dbReference type="InterPro" id="IPR001680">
    <property type="entry name" value="WD40_rpt"/>
</dbReference>
<evidence type="ECO:0008006" key="8">
    <source>
        <dbReference type="Google" id="ProtNLM"/>
    </source>
</evidence>
<dbReference type="AlphaFoldDB" id="A0A1W0W806"/>
<dbReference type="GO" id="GO:0000425">
    <property type="term" value="P:pexophagy"/>
    <property type="evidence" value="ECO:0000318"/>
    <property type="project" value="GO_Central"/>
</dbReference>
<dbReference type="PANTHER" id="PTHR11227">
    <property type="entry name" value="WD-REPEAT PROTEIN INTERACTING WITH PHOSPHOINOSIDES WIPI -RELATED"/>
    <property type="match status" value="1"/>
</dbReference>
<dbReference type="GO" id="GO:0034045">
    <property type="term" value="C:phagophore assembly site membrane"/>
    <property type="evidence" value="ECO:0000318"/>
    <property type="project" value="GO_Central"/>
</dbReference>
<evidence type="ECO:0000256" key="5">
    <source>
        <dbReference type="SAM" id="MobiDB-lite"/>
    </source>
</evidence>
<evidence type="ECO:0000313" key="6">
    <source>
        <dbReference type="EMBL" id="OQU90455.1"/>
    </source>
</evidence>
<dbReference type="InParanoid" id="A0A1W0W806"/>
<protein>
    <recommendedName>
        <fullName evidence="8">Anaphase-promoting complex subunit 4 WD40 domain-containing protein</fullName>
    </recommendedName>
</protein>
<dbReference type="OMA" id="DVECINF"/>
<evidence type="ECO:0000256" key="1">
    <source>
        <dbReference type="ARBA" id="ARBA00004623"/>
    </source>
</evidence>
<dbReference type="eggNOG" id="KOG2111">
    <property type="taxonomic scope" value="Eukaryota"/>
</dbReference>
<dbReference type="InterPro" id="IPR036322">
    <property type="entry name" value="WD40_repeat_dom_sf"/>
</dbReference>
<comment type="similarity">
    <text evidence="4">Belongs to the WD repeat PROPPIN family.</text>
</comment>
<proteinExistence type="inferred from homology"/>
<comment type="subcellular location">
    <subcellularLocation>
        <location evidence="1">Preautophagosomal structure membrane</location>
        <topology evidence="1">Peripheral membrane protein</topology>
    </subcellularLocation>
</comment>
<dbReference type="GO" id="GO:0032266">
    <property type="term" value="F:phosphatidylinositol-3-phosphate binding"/>
    <property type="evidence" value="ECO:0000318"/>
    <property type="project" value="GO_Central"/>
</dbReference>
<dbReference type="GO" id="GO:0034497">
    <property type="term" value="P:protein localization to phagophore assembly site"/>
    <property type="evidence" value="ECO:0000318"/>
    <property type="project" value="GO_Central"/>
</dbReference>
<sequence>MASSVASRTWTRPAPTLSHPLVYLSFSHDASCVIAADASTVHWLSCDTFSLRGLYQERGASRAVVAACGDMLNEKASTCAVVTTMTRAAALPAGGSETTTFAVRRWRPGYLNYHWRYDEWATDIDAGEVQAVGVHGDKTFLVHDGRVDVYGPGGDRGVHVLLHRVETRPGGGTRTPLCAASRVAPVAFACAAAEAGEVSVERWAAAVDGFAPLSSFRAHSSRLGCVAVSWDGRFVATASFKGTIVRVFHAADGTLLRELRRGADRADICSMAFSHESKWLAVSSDKGTIHVFSVNVNVPSPSPEQEDSNKPDSPNAGSALNLNAKQGSSWSFFSGFVPGYFRQDGSLAKFRLREGVKYVVAFSHHEPNTILVVGMDGSFYRCEFDPVKGGDMKQLEYRNFMKMK</sequence>
<evidence type="ECO:0000256" key="3">
    <source>
        <dbReference type="ARBA" id="ARBA00022737"/>
    </source>
</evidence>
<feature type="region of interest" description="Disordered" evidence="5">
    <location>
        <begin position="298"/>
        <end position="320"/>
    </location>
</feature>
<evidence type="ECO:0000256" key="4">
    <source>
        <dbReference type="ARBA" id="ARBA00025740"/>
    </source>
</evidence>
<keyword evidence="7" id="KW-1185">Reference proteome</keyword>